<accession>A0A3B1K2I5</accession>
<proteinExistence type="predicted"/>
<reference evidence="2" key="2">
    <citation type="journal article" date="2014" name="Nat. Commun.">
        <title>The cavefish genome reveals candidate genes for eye loss.</title>
        <authorList>
            <person name="McGaugh S.E."/>
            <person name="Gross J.B."/>
            <person name="Aken B."/>
            <person name="Blin M."/>
            <person name="Borowsky R."/>
            <person name="Chalopin D."/>
            <person name="Hinaux H."/>
            <person name="Jeffery W.R."/>
            <person name="Keene A."/>
            <person name="Ma L."/>
            <person name="Minx P."/>
            <person name="Murphy D."/>
            <person name="O'Quin K.E."/>
            <person name="Retaux S."/>
            <person name="Rohner N."/>
            <person name="Searle S.M."/>
            <person name="Stahl B.A."/>
            <person name="Tabin C."/>
            <person name="Volff J.N."/>
            <person name="Yoshizawa M."/>
            <person name="Warren W.C."/>
        </authorList>
    </citation>
    <scope>NUCLEOTIDE SEQUENCE [LARGE SCALE GENOMIC DNA]</scope>
    <source>
        <strain evidence="2">female</strain>
    </source>
</reference>
<keyword evidence="2" id="KW-1185">Reference proteome</keyword>
<name>A0A3B1K2I5_ASTMX</name>
<dbReference type="AlphaFoldDB" id="A0A3B1K2I5"/>
<reference evidence="1" key="3">
    <citation type="submission" date="2025-08" db="UniProtKB">
        <authorList>
            <consortium name="Ensembl"/>
        </authorList>
    </citation>
    <scope>IDENTIFICATION</scope>
</reference>
<protein>
    <submittedName>
        <fullName evidence="1">Uncharacterized protein</fullName>
    </submittedName>
</protein>
<dbReference type="Proteomes" id="UP000018467">
    <property type="component" value="Unassembled WGS sequence"/>
</dbReference>
<reference evidence="1" key="4">
    <citation type="submission" date="2025-09" db="UniProtKB">
        <authorList>
            <consortium name="Ensembl"/>
        </authorList>
    </citation>
    <scope>IDENTIFICATION</scope>
</reference>
<organism evidence="1 2">
    <name type="scientific">Astyanax mexicanus</name>
    <name type="common">Blind cave fish</name>
    <name type="synonym">Astyanax fasciatus mexicanus</name>
    <dbReference type="NCBI Taxonomy" id="7994"/>
    <lineage>
        <taxon>Eukaryota</taxon>
        <taxon>Metazoa</taxon>
        <taxon>Chordata</taxon>
        <taxon>Craniata</taxon>
        <taxon>Vertebrata</taxon>
        <taxon>Euteleostomi</taxon>
        <taxon>Actinopterygii</taxon>
        <taxon>Neopterygii</taxon>
        <taxon>Teleostei</taxon>
        <taxon>Ostariophysi</taxon>
        <taxon>Characiformes</taxon>
        <taxon>Characoidei</taxon>
        <taxon>Acestrorhamphidae</taxon>
        <taxon>Acestrorhamphinae</taxon>
        <taxon>Astyanax</taxon>
    </lineage>
</organism>
<dbReference type="InterPro" id="IPR034607">
    <property type="entry name" value="CCDC127"/>
</dbReference>
<reference evidence="2" key="1">
    <citation type="submission" date="2013-03" db="EMBL/GenBank/DDBJ databases">
        <authorList>
            <person name="Jeffery W."/>
            <person name="Warren W."/>
            <person name="Wilson R.K."/>
        </authorList>
    </citation>
    <scope>NUCLEOTIDE SEQUENCE</scope>
    <source>
        <strain evidence="2">female</strain>
    </source>
</reference>
<dbReference type="PANTHER" id="PTHR31958">
    <property type="entry name" value="COILED-COIL DOMAIN-CONTAINING PROTEIN 127"/>
    <property type="match status" value="1"/>
</dbReference>
<evidence type="ECO:0000313" key="1">
    <source>
        <dbReference type="Ensembl" id="ENSAMXP00000047849.1"/>
    </source>
</evidence>
<dbReference type="Ensembl" id="ENSAMXT00000048851.1">
    <property type="protein sequence ID" value="ENSAMXP00000047849.1"/>
    <property type="gene ID" value="ENSAMXG00000039918.1"/>
</dbReference>
<evidence type="ECO:0000313" key="2">
    <source>
        <dbReference type="Proteomes" id="UP000018467"/>
    </source>
</evidence>
<sequence length="166" mass="19236">LLRVPMLGLAFMTRTMSLPSPETWSFKYKENPLTENRRTAAVLGWSWRRRRQRVLGYRRPLVSQSQQLTGRAQAALCTWLWRREEECSSLVRRQEAFCSPWLLPRERGPKDPVGAELGLEEDLRDIFSNDRHCADLLINGTKGMLPVTLQKHKRAEEALRAIAHAK</sequence>
<dbReference type="PANTHER" id="PTHR31958:SF2">
    <property type="entry name" value="COILED-COIL DOMAIN-CONTAINING PROTEIN 127"/>
    <property type="match status" value="1"/>
</dbReference>